<accession>A0A7S1EQM7</accession>
<dbReference type="SUPFAM" id="SSF55961">
    <property type="entry name" value="Bet v1-like"/>
    <property type="match status" value="1"/>
</dbReference>
<gene>
    <name evidence="2" type="ORF">TOLI1172_LOCUS2343</name>
</gene>
<dbReference type="Gene3D" id="3.30.530.20">
    <property type="match status" value="1"/>
</dbReference>
<feature type="domain" description="Coenzyme Q-binding protein COQ10 START" evidence="1">
    <location>
        <begin position="66"/>
        <end position="181"/>
    </location>
</feature>
<proteinExistence type="predicted"/>
<name>A0A7S1EQM7_9RHOD</name>
<evidence type="ECO:0000259" key="1">
    <source>
        <dbReference type="Pfam" id="PF03364"/>
    </source>
</evidence>
<dbReference type="EMBL" id="HBFP01003292">
    <property type="protein sequence ID" value="CAD8817954.1"/>
    <property type="molecule type" value="Transcribed_RNA"/>
</dbReference>
<dbReference type="Pfam" id="PF03364">
    <property type="entry name" value="Polyketide_cyc"/>
    <property type="match status" value="1"/>
</dbReference>
<protein>
    <recommendedName>
        <fullName evidence="1">Coenzyme Q-binding protein COQ10 START domain-containing protein</fullName>
    </recommendedName>
</protein>
<reference evidence="2" key="1">
    <citation type="submission" date="2021-01" db="EMBL/GenBank/DDBJ databases">
        <authorList>
            <person name="Corre E."/>
            <person name="Pelletier E."/>
            <person name="Niang G."/>
            <person name="Scheremetjew M."/>
            <person name="Finn R."/>
            <person name="Kale V."/>
            <person name="Holt S."/>
            <person name="Cochrane G."/>
            <person name="Meng A."/>
            <person name="Brown T."/>
            <person name="Cohen L."/>
        </authorList>
    </citation>
    <scope>NUCLEOTIDE SEQUENCE</scope>
    <source>
        <strain evidence="2">CCMP3278</strain>
    </source>
</reference>
<dbReference type="PANTHER" id="PTHR33824:SF7">
    <property type="entry name" value="POLYKETIDE CYCLASE_DEHYDRASE AND LIPID TRANSPORT SUPERFAMILY PROTEIN"/>
    <property type="match status" value="1"/>
</dbReference>
<evidence type="ECO:0000313" key="2">
    <source>
        <dbReference type="EMBL" id="CAD8817954.1"/>
    </source>
</evidence>
<dbReference type="InterPro" id="IPR047137">
    <property type="entry name" value="ORF3"/>
</dbReference>
<dbReference type="AlphaFoldDB" id="A0A7S1EQM7"/>
<dbReference type="CDD" id="cd07817">
    <property type="entry name" value="SRPBCC_8"/>
    <property type="match status" value="1"/>
</dbReference>
<sequence>MVNLNYRTSTSGFVSVLSVCGSSFVLTQNKTLLCKHHSYTRSGRTVPGGSVVRMSKWIENVAEVQIQAPAEEVFLTYSDLEAMPKWSPWLRSVEVDPSDETISKWSLAARGISVSWKARNTEVRSPDIIAWESIDGLPNRGKVLFSPIKENHTKVQLSVAFQVPSFLASIMENDFVSTFVQKTLLSDLERFRTILLREYRRKRMKNSE</sequence>
<organism evidence="2">
    <name type="scientific">Timspurckia oligopyrenoides</name>
    <dbReference type="NCBI Taxonomy" id="708627"/>
    <lineage>
        <taxon>Eukaryota</taxon>
        <taxon>Rhodophyta</taxon>
        <taxon>Bangiophyceae</taxon>
        <taxon>Porphyridiales</taxon>
        <taxon>Porphyridiaceae</taxon>
        <taxon>Timspurckia</taxon>
    </lineage>
</organism>
<dbReference type="PANTHER" id="PTHR33824">
    <property type="entry name" value="POLYKETIDE CYCLASE/DEHYDRASE AND LIPID TRANSPORT SUPERFAMILY PROTEIN"/>
    <property type="match status" value="1"/>
</dbReference>
<dbReference type="InterPro" id="IPR023393">
    <property type="entry name" value="START-like_dom_sf"/>
</dbReference>
<dbReference type="InterPro" id="IPR005031">
    <property type="entry name" value="COQ10_START"/>
</dbReference>